<dbReference type="InterPro" id="IPR036188">
    <property type="entry name" value="FAD/NAD-bd_sf"/>
</dbReference>
<gene>
    <name evidence="1" type="ORF">AAE02nite_06180</name>
</gene>
<accession>A0A512ATB8</accession>
<evidence type="ECO:0000313" key="2">
    <source>
        <dbReference type="Proteomes" id="UP000321532"/>
    </source>
</evidence>
<dbReference type="SUPFAM" id="SSF51905">
    <property type="entry name" value="FAD/NAD(P)-binding domain"/>
    <property type="match status" value="1"/>
</dbReference>
<sequence length="270" mass="30853">MAQQARQAGAIIREGTAVQELQYQENKFCLKLATGEAHFTDLVIGSYGKRTNLDRHLQRPFFRQPSPYIGVKYHLRYHQPKDLICLHNFKDGYAGISAIEDDKYCFCYLTTRANLKASGTISQMEASILSQNPHLKKIFREAEFLYPQPEVINEISFASKTCIENHTLFCGDAAGLITPLCGNGMAMAIHAAKIASNCILEYLTGRLNQEQLEKKYTQLWQQEFSRRLQTGRLVQRLFGRPILTEMVLHTFKQFPAGVRFLMKKTHGKPF</sequence>
<evidence type="ECO:0008006" key="3">
    <source>
        <dbReference type="Google" id="ProtNLM"/>
    </source>
</evidence>
<dbReference type="Gene3D" id="3.50.50.60">
    <property type="entry name" value="FAD/NAD(P)-binding domain"/>
    <property type="match status" value="1"/>
</dbReference>
<organism evidence="1 2">
    <name type="scientific">Adhaeribacter aerolatus</name>
    <dbReference type="NCBI Taxonomy" id="670289"/>
    <lineage>
        <taxon>Bacteria</taxon>
        <taxon>Pseudomonadati</taxon>
        <taxon>Bacteroidota</taxon>
        <taxon>Cytophagia</taxon>
        <taxon>Cytophagales</taxon>
        <taxon>Hymenobacteraceae</taxon>
        <taxon>Adhaeribacter</taxon>
    </lineage>
</organism>
<name>A0A512ATB8_9BACT</name>
<keyword evidence="2" id="KW-1185">Reference proteome</keyword>
<dbReference type="PANTHER" id="PTHR42685">
    <property type="entry name" value="GERANYLGERANYL DIPHOSPHATE REDUCTASE"/>
    <property type="match status" value="1"/>
</dbReference>
<dbReference type="EMBL" id="BJYS01000003">
    <property type="protein sequence ID" value="GEO02954.1"/>
    <property type="molecule type" value="Genomic_DNA"/>
</dbReference>
<dbReference type="PANTHER" id="PTHR42685:SF22">
    <property type="entry name" value="CONDITIONED MEDIUM FACTOR RECEPTOR 1"/>
    <property type="match status" value="1"/>
</dbReference>
<dbReference type="InterPro" id="IPR050407">
    <property type="entry name" value="Geranylgeranyl_reductase"/>
</dbReference>
<evidence type="ECO:0000313" key="1">
    <source>
        <dbReference type="EMBL" id="GEO02954.1"/>
    </source>
</evidence>
<proteinExistence type="predicted"/>
<reference evidence="1 2" key="1">
    <citation type="submission" date="2019-07" db="EMBL/GenBank/DDBJ databases">
        <title>Whole genome shotgun sequence of Adhaeribacter aerolatus NBRC 106133.</title>
        <authorList>
            <person name="Hosoyama A."/>
            <person name="Uohara A."/>
            <person name="Ohji S."/>
            <person name="Ichikawa N."/>
        </authorList>
    </citation>
    <scope>NUCLEOTIDE SEQUENCE [LARGE SCALE GENOMIC DNA]</scope>
    <source>
        <strain evidence="1 2">NBRC 106133</strain>
    </source>
</reference>
<protein>
    <recommendedName>
        <fullName evidence="3">FAD-binding domain-containing protein</fullName>
    </recommendedName>
</protein>
<dbReference type="Proteomes" id="UP000321532">
    <property type="component" value="Unassembled WGS sequence"/>
</dbReference>
<dbReference type="AlphaFoldDB" id="A0A512ATB8"/>
<comment type="caution">
    <text evidence="1">The sequence shown here is derived from an EMBL/GenBank/DDBJ whole genome shotgun (WGS) entry which is preliminary data.</text>
</comment>